<dbReference type="GO" id="GO:0016020">
    <property type="term" value="C:membrane"/>
    <property type="evidence" value="ECO:0007669"/>
    <property type="project" value="UniProtKB-SubCell"/>
</dbReference>
<name>G3Y1J4_ASPNA</name>
<dbReference type="InterPro" id="IPR049326">
    <property type="entry name" value="Rhodopsin_dom_fungi"/>
</dbReference>
<keyword evidence="4 6" id="KW-0472">Membrane</keyword>
<feature type="transmembrane region" description="Helical" evidence="6">
    <location>
        <begin position="132"/>
        <end position="156"/>
    </location>
</feature>
<dbReference type="AlphaFoldDB" id="G3Y1J4"/>
<dbReference type="OrthoDB" id="5417844at2759"/>
<keyword evidence="3 6" id="KW-1133">Transmembrane helix</keyword>
<dbReference type="EMBL" id="ACJE01000010">
    <property type="protein sequence ID" value="EHA23344.1"/>
    <property type="molecule type" value="Genomic_DNA"/>
</dbReference>
<evidence type="ECO:0000256" key="6">
    <source>
        <dbReference type="SAM" id="Phobius"/>
    </source>
</evidence>
<dbReference type="Pfam" id="PF20684">
    <property type="entry name" value="Fung_rhodopsin"/>
    <property type="match status" value="2"/>
</dbReference>
<organism evidence="8 9">
    <name type="scientific">Aspergillus niger (strain ATCC 1015 / CBS 113.46 / FGSC A1144 / LSHB Ac4 / NCTC 3858a / NRRL 328 / USDA 3528.7)</name>
    <dbReference type="NCBI Taxonomy" id="380704"/>
    <lineage>
        <taxon>Eukaryota</taxon>
        <taxon>Fungi</taxon>
        <taxon>Dikarya</taxon>
        <taxon>Ascomycota</taxon>
        <taxon>Pezizomycotina</taxon>
        <taxon>Eurotiomycetes</taxon>
        <taxon>Eurotiomycetidae</taxon>
        <taxon>Eurotiales</taxon>
        <taxon>Aspergillaceae</taxon>
        <taxon>Aspergillus</taxon>
        <taxon>Aspergillus subgen. Circumdati</taxon>
    </lineage>
</organism>
<dbReference type="Proteomes" id="UP000009038">
    <property type="component" value="Unassembled WGS sequence"/>
</dbReference>
<evidence type="ECO:0000256" key="4">
    <source>
        <dbReference type="ARBA" id="ARBA00023136"/>
    </source>
</evidence>
<feature type="domain" description="Rhodopsin" evidence="7">
    <location>
        <begin position="37"/>
        <end position="208"/>
    </location>
</feature>
<dbReference type="PANTHER" id="PTHR33048">
    <property type="entry name" value="PTH11-LIKE INTEGRAL MEMBRANE PROTEIN (AFU_ORTHOLOGUE AFUA_5G11245)"/>
    <property type="match status" value="1"/>
</dbReference>
<keyword evidence="2 6" id="KW-0812">Transmembrane</keyword>
<feature type="transmembrane region" description="Helical" evidence="6">
    <location>
        <begin position="176"/>
        <end position="195"/>
    </location>
</feature>
<feature type="transmembrane region" description="Helical" evidence="6">
    <location>
        <begin position="20"/>
        <end position="41"/>
    </location>
</feature>
<gene>
    <name evidence="8" type="ORF">ASPNIDRAFT_173895</name>
</gene>
<dbReference type="InterPro" id="IPR052337">
    <property type="entry name" value="SAT4-like"/>
</dbReference>
<evidence type="ECO:0000256" key="1">
    <source>
        <dbReference type="ARBA" id="ARBA00004141"/>
    </source>
</evidence>
<evidence type="ECO:0000313" key="9">
    <source>
        <dbReference type="Proteomes" id="UP000009038"/>
    </source>
</evidence>
<evidence type="ECO:0000313" key="8">
    <source>
        <dbReference type="EMBL" id="EHA23344.1"/>
    </source>
</evidence>
<reference evidence="8 9" key="1">
    <citation type="journal article" date="2011" name="Genome Res.">
        <title>Comparative genomics of citric-acid-producing Aspergillus niger ATCC 1015 versus enzyme-producing CBS 513.88.</title>
        <authorList>
            <person name="Andersen M.R."/>
            <person name="Salazar M.P."/>
            <person name="Schaap P.J."/>
            <person name="van de Vondervoort P.J."/>
            <person name="Culley D."/>
            <person name="Thykaer J."/>
            <person name="Frisvad J.C."/>
            <person name="Nielsen K.F."/>
            <person name="Albang R."/>
            <person name="Albermann K."/>
            <person name="Berka R.M."/>
            <person name="Braus G.H."/>
            <person name="Braus-Stromeyer S.A."/>
            <person name="Corrochano L.M."/>
            <person name="Dai Z."/>
            <person name="van Dijck P.W."/>
            <person name="Hofmann G."/>
            <person name="Lasure L.L."/>
            <person name="Magnuson J.K."/>
            <person name="Menke H."/>
            <person name="Meijer M."/>
            <person name="Meijer S.L."/>
            <person name="Nielsen J.B."/>
            <person name="Nielsen M.L."/>
            <person name="van Ooyen A.J."/>
            <person name="Pel H.J."/>
            <person name="Poulsen L."/>
            <person name="Samson R.A."/>
            <person name="Stam H."/>
            <person name="Tsang A."/>
            <person name="van den Brink J.M."/>
            <person name="Atkins A."/>
            <person name="Aerts A."/>
            <person name="Shapiro H."/>
            <person name="Pangilinan J."/>
            <person name="Salamov A."/>
            <person name="Lou Y."/>
            <person name="Lindquist E."/>
            <person name="Lucas S."/>
            <person name="Grimwood J."/>
            <person name="Grigoriev I.V."/>
            <person name="Kubicek C.P."/>
            <person name="Martinez D."/>
            <person name="van Peij N.N."/>
            <person name="Roubos J.A."/>
            <person name="Nielsen J."/>
            <person name="Baker S.E."/>
        </authorList>
    </citation>
    <scope>NUCLEOTIDE SEQUENCE [LARGE SCALE GENOMIC DNA]</scope>
    <source>
        <strain evidence="9">ATCC 1015 / CBS 113.46 / FGSC A1144 / LSHB Ac4 / NCTC 3858a / NRRL 328 / USDA 3528.7</strain>
    </source>
</reference>
<feature type="transmembrane region" description="Helical" evidence="6">
    <location>
        <begin position="53"/>
        <end position="82"/>
    </location>
</feature>
<evidence type="ECO:0000259" key="7">
    <source>
        <dbReference type="Pfam" id="PF20684"/>
    </source>
</evidence>
<comment type="subcellular location">
    <subcellularLocation>
        <location evidence="1">Membrane</location>
        <topology evidence="1">Multi-pass membrane protein</topology>
    </subcellularLocation>
</comment>
<comment type="caution">
    <text evidence="8">The sequence shown here is derived from an EMBL/GenBank/DDBJ whole genome shotgun (WGS) entry which is preliminary data.</text>
</comment>
<feature type="transmembrane region" description="Helical" evidence="6">
    <location>
        <begin position="102"/>
        <end position="120"/>
    </location>
</feature>
<feature type="domain" description="Rhodopsin" evidence="7">
    <location>
        <begin position="223"/>
        <end position="250"/>
    </location>
</feature>
<evidence type="ECO:0000256" key="2">
    <source>
        <dbReference type="ARBA" id="ARBA00022692"/>
    </source>
</evidence>
<comment type="similarity">
    <text evidence="5">Belongs to the SAT4 family.</text>
</comment>
<protein>
    <recommendedName>
        <fullName evidence="7">Rhodopsin domain-containing protein</fullName>
    </recommendedName>
</protein>
<evidence type="ECO:0000256" key="5">
    <source>
        <dbReference type="ARBA" id="ARBA00038359"/>
    </source>
</evidence>
<accession>G3Y1J4</accession>
<evidence type="ECO:0000256" key="3">
    <source>
        <dbReference type="ARBA" id="ARBA00022989"/>
    </source>
</evidence>
<dbReference type="PANTHER" id="PTHR33048:SF151">
    <property type="entry name" value="INTEGRAL MEMBRANE PROTEIN"/>
    <property type="match status" value="1"/>
</dbReference>
<dbReference type="HOGENOM" id="CLU_028200_0_0_1"/>
<sequence>MVSQAVTGLSEHSFHLNVTFVSVTGVMTLLSTCLVALRFISRSLTLSIKLDDWFCLLALIFSYGLLCTTALVTTVGHAGIHITQYKDPLVLERYFQITLADMVIYNVSVGLTKISILLFYRRIFSINKSFLFCNWVVTGLSSGACIAAVFGLIFSSDPVDAQWKFWEPSTTIHNKSFWIAMGAVNILLDVTILILPQPVVWRLKQTRRPSTLTTPLFRQDTFTVSGIWTTVETNMSIICACLPMIPSLFQHIRESRSTKGASTGWCGITRLRPFHSWKSLSGILGSVRYHAVGSKQELYNDVEAASPKRASNYWGDVAQVHAYTKLRGS</sequence>
<proteinExistence type="inferred from homology"/>